<feature type="compositionally biased region" description="Basic and acidic residues" evidence="1">
    <location>
        <begin position="12"/>
        <end position="30"/>
    </location>
</feature>
<comment type="caution">
    <text evidence="3">The sequence shown here is derived from an EMBL/GenBank/DDBJ whole genome shotgun (WGS) entry which is preliminary data.</text>
</comment>
<accession>A0ABS3KQN6</accession>
<proteinExistence type="predicted"/>
<dbReference type="EMBL" id="JACTNG010000006">
    <property type="protein sequence ID" value="MBO1079766.1"/>
    <property type="molecule type" value="Genomic_DNA"/>
</dbReference>
<evidence type="ECO:0000259" key="2">
    <source>
        <dbReference type="Pfam" id="PF18557"/>
    </source>
</evidence>
<protein>
    <recommendedName>
        <fullName evidence="2">Anti-sigma factor NepR domain-containing protein</fullName>
    </recommendedName>
</protein>
<keyword evidence="4" id="KW-1185">Reference proteome</keyword>
<reference evidence="3 4" key="1">
    <citation type="submission" date="2020-09" db="EMBL/GenBank/DDBJ databases">
        <title>Roseomonas.</title>
        <authorList>
            <person name="Zhu W."/>
        </authorList>
    </citation>
    <scope>NUCLEOTIDE SEQUENCE [LARGE SCALE GENOMIC DNA]</scope>
    <source>
        <strain evidence="3 4">573</strain>
    </source>
</reference>
<dbReference type="InterPro" id="IPR041649">
    <property type="entry name" value="NepR"/>
</dbReference>
<dbReference type="Proteomes" id="UP001518989">
    <property type="component" value="Unassembled WGS sequence"/>
</dbReference>
<sequence>MDDQADTGMSREGGDDPSNRSKEGRDRKGTPDAAFDQWLQRGLHAMYDNIANEPIPEELLRLIDQDRDEGREK</sequence>
<evidence type="ECO:0000313" key="3">
    <source>
        <dbReference type="EMBL" id="MBO1079766.1"/>
    </source>
</evidence>
<name>A0ABS3KQN6_9PROT</name>
<feature type="domain" description="Anti-sigma factor NepR" evidence="2">
    <location>
        <begin position="37"/>
        <end position="65"/>
    </location>
</feature>
<evidence type="ECO:0000313" key="4">
    <source>
        <dbReference type="Proteomes" id="UP001518989"/>
    </source>
</evidence>
<feature type="region of interest" description="Disordered" evidence="1">
    <location>
        <begin position="1"/>
        <end position="34"/>
    </location>
</feature>
<gene>
    <name evidence="3" type="ORF">IAI61_12070</name>
</gene>
<dbReference type="Pfam" id="PF18557">
    <property type="entry name" value="NepR"/>
    <property type="match status" value="1"/>
</dbReference>
<organism evidence="3 4">
    <name type="scientific">Roseomonas haemaphysalidis</name>
    <dbReference type="NCBI Taxonomy" id="2768162"/>
    <lineage>
        <taxon>Bacteria</taxon>
        <taxon>Pseudomonadati</taxon>
        <taxon>Pseudomonadota</taxon>
        <taxon>Alphaproteobacteria</taxon>
        <taxon>Acetobacterales</taxon>
        <taxon>Roseomonadaceae</taxon>
        <taxon>Roseomonas</taxon>
    </lineage>
</organism>
<evidence type="ECO:0000256" key="1">
    <source>
        <dbReference type="SAM" id="MobiDB-lite"/>
    </source>
</evidence>